<keyword evidence="3" id="KW-0732">Signal</keyword>
<dbReference type="InterPro" id="IPR052169">
    <property type="entry name" value="CW_Biosynth-Accessory"/>
</dbReference>
<evidence type="ECO:0000313" key="5">
    <source>
        <dbReference type="EMBL" id="QDT56021.1"/>
    </source>
</evidence>
<name>A0A517SIR2_9PLAN</name>
<feature type="domain" description="Capsule synthesis protein CapA" evidence="4">
    <location>
        <begin position="37"/>
        <end position="272"/>
    </location>
</feature>
<dbReference type="KEGG" id="ccos:Pan44_40710"/>
<dbReference type="Gene3D" id="3.60.21.10">
    <property type="match status" value="1"/>
</dbReference>
<dbReference type="AlphaFoldDB" id="A0A517SIR2"/>
<organism evidence="5 6">
    <name type="scientific">Caulifigura coniformis</name>
    <dbReference type="NCBI Taxonomy" id="2527983"/>
    <lineage>
        <taxon>Bacteria</taxon>
        <taxon>Pseudomonadati</taxon>
        <taxon>Planctomycetota</taxon>
        <taxon>Planctomycetia</taxon>
        <taxon>Planctomycetales</taxon>
        <taxon>Planctomycetaceae</taxon>
        <taxon>Caulifigura</taxon>
    </lineage>
</organism>
<dbReference type="InterPro" id="IPR019079">
    <property type="entry name" value="Capsule_synth_CapA"/>
</dbReference>
<dbReference type="InParanoid" id="A0A517SIR2"/>
<dbReference type="CDD" id="cd07381">
    <property type="entry name" value="MPP_CapA"/>
    <property type="match status" value="1"/>
</dbReference>
<protein>
    <submittedName>
        <fullName evidence="5">Capsule biosynthesis protein CapA</fullName>
    </submittedName>
</protein>
<dbReference type="SMART" id="SM00854">
    <property type="entry name" value="PGA_cap"/>
    <property type="match status" value="1"/>
</dbReference>
<feature type="chain" id="PRO_5021714065" evidence="3">
    <location>
        <begin position="25"/>
        <end position="351"/>
    </location>
</feature>
<dbReference type="Proteomes" id="UP000315700">
    <property type="component" value="Chromosome"/>
</dbReference>
<reference evidence="5 6" key="1">
    <citation type="submission" date="2019-02" db="EMBL/GenBank/DDBJ databases">
        <title>Deep-cultivation of Planctomycetes and their phenomic and genomic characterization uncovers novel biology.</title>
        <authorList>
            <person name="Wiegand S."/>
            <person name="Jogler M."/>
            <person name="Boedeker C."/>
            <person name="Pinto D."/>
            <person name="Vollmers J."/>
            <person name="Rivas-Marin E."/>
            <person name="Kohn T."/>
            <person name="Peeters S.H."/>
            <person name="Heuer A."/>
            <person name="Rast P."/>
            <person name="Oberbeckmann S."/>
            <person name="Bunk B."/>
            <person name="Jeske O."/>
            <person name="Meyerdierks A."/>
            <person name="Storesund J.E."/>
            <person name="Kallscheuer N."/>
            <person name="Luecker S."/>
            <person name="Lage O.M."/>
            <person name="Pohl T."/>
            <person name="Merkel B.J."/>
            <person name="Hornburger P."/>
            <person name="Mueller R.-W."/>
            <person name="Bruemmer F."/>
            <person name="Labrenz M."/>
            <person name="Spormann A.M."/>
            <person name="Op den Camp H."/>
            <person name="Overmann J."/>
            <person name="Amann R."/>
            <person name="Jetten M.S.M."/>
            <person name="Mascher T."/>
            <person name="Medema M.H."/>
            <person name="Devos D.P."/>
            <person name="Kaster A.-K."/>
            <person name="Ovreas L."/>
            <person name="Rohde M."/>
            <person name="Galperin M.Y."/>
            <person name="Jogler C."/>
        </authorList>
    </citation>
    <scope>NUCLEOTIDE SEQUENCE [LARGE SCALE GENOMIC DNA]</scope>
    <source>
        <strain evidence="5 6">Pan44</strain>
    </source>
</reference>
<evidence type="ECO:0000259" key="4">
    <source>
        <dbReference type="SMART" id="SM00854"/>
    </source>
</evidence>
<dbReference type="RefSeq" id="WP_145032734.1">
    <property type="nucleotide sequence ID" value="NZ_CP036271.1"/>
</dbReference>
<dbReference type="EMBL" id="CP036271">
    <property type="protein sequence ID" value="QDT56021.1"/>
    <property type="molecule type" value="Genomic_DNA"/>
</dbReference>
<feature type="region of interest" description="Disordered" evidence="2">
    <location>
        <begin position="310"/>
        <end position="351"/>
    </location>
</feature>
<evidence type="ECO:0000256" key="1">
    <source>
        <dbReference type="ARBA" id="ARBA00005662"/>
    </source>
</evidence>
<dbReference type="SUPFAM" id="SSF56300">
    <property type="entry name" value="Metallo-dependent phosphatases"/>
    <property type="match status" value="1"/>
</dbReference>
<dbReference type="PANTHER" id="PTHR33393">
    <property type="entry name" value="POLYGLUTAMINE SYNTHESIS ACCESSORY PROTEIN RV0574C-RELATED"/>
    <property type="match status" value="1"/>
</dbReference>
<evidence type="ECO:0000256" key="3">
    <source>
        <dbReference type="SAM" id="SignalP"/>
    </source>
</evidence>
<dbReference type="OrthoDB" id="9810906at2"/>
<dbReference type="InterPro" id="IPR029052">
    <property type="entry name" value="Metallo-depent_PP-like"/>
</dbReference>
<keyword evidence="6" id="KW-1185">Reference proteome</keyword>
<dbReference type="Pfam" id="PF09587">
    <property type="entry name" value="PGA_cap"/>
    <property type="match status" value="1"/>
</dbReference>
<gene>
    <name evidence="5" type="primary">capA</name>
    <name evidence="5" type="ORF">Pan44_40710</name>
</gene>
<dbReference type="PANTHER" id="PTHR33393:SF13">
    <property type="entry name" value="PGA BIOSYNTHESIS PROTEIN CAPA"/>
    <property type="match status" value="1"/>
</dbReference>
<evidence type="ECO:0000256" key="2">
    <source>
        <dbReference type="SAM" id="MobiDB-lite"/>
    </source>
</evidence>
<sequence length="351" mass="38831" precursor="true">MHLSSRRRFVACFAALLVCSTALAEIAPRPPRAETVRLVFTGDIMLDMFPGATLSQGVDPFAHYADVFREADLVVGNLECVVTTGGRQFRKPYTFRVHPRAIPVLDRWFDAFSIANNHTGDFGDEALLEELELFAGKIPLFGGGRNLAEARKPWLVERNGVRIAILGYNEFIPKEFAAGENDPGVAWGVDEHVLADLRAAREIHKADVVIPFMHWGSEYEPQADDRQKQFARAMIDAGASAVIGAHAHVTQGAEIYNDRPIIYSLGNFVFDGFEEPEANVGWVLRLTIDRQGIVNWDTVVHDINFIGTPTPNWSATGPAAKRGDSTVTQRVPDRPNLTKKVDSSTPDRPGR</sequence>
<proteinExistence type="inferred from homology"/>
<comment type="similarity">
    <text evidence="1">Belongs to the CapA family.</text>
</comment>
<accession>A0A517SIR2</accession>
<evidence type="ECO:0000313" key="6">
    <source>
        <dbReference type="Proteomes" id="UP000315700"/>
    </source>
</evidence>
<feature type="signal peptide" evidence="3">
    <location>
        <begin position="1"/>
        <end position="24"/>
    </location>
</feature>